<sequence length="218" mass="23757">MRAAGNHQEKEAAAGEIKVVWKLFRFHMPHLGGGHHEKEVEEGKPPRKGWMALRVGPEGEEQRRFVVPVACLSHPLFAELLDEAAAEYGLSTINNRQSLLRHTLVLHHTLLHQQSAISPPSCKYLPLPLSLSHFSTTVGAKHRRAQQCSTDPSTARPGSTLSASSIATPSSALAAPSIARPGPEHHQALCSIDMEHHCALQCSSSAEKRLAWQCSIDA</sequence>
<protein>
    <submittedName>
        <fullName evidence="3">Uncharacterized protein</fullName>
    </submittedName>
</protein>
<dbReference type="EMBL" id="JACMSC010000005">
    <property type="protein sequence ID" value="KAG6521239.1"/>
    <property type="molecule type" value="Genomic_DNA"/>
</dbReference>
<organism evidence="3 4">
    <name type="scientific">Zingiber officinale</name>
    <name type="common">Ginger</name>
    <name type="synonym">Amomum zingiber</name>
    <dbReference type="NCBI Taxonomy" id="94328"/>
    <lineage>
        <taxon>Eukaryota</taxon>
        <taxon>Viridiplantae</taxon>
        <taxon>Streptophyta</taxon>
        <taxon>Embryophyta</taxon>
        <taxon>Tracheophyta</taxon>
        <taxon>Spermatophyta</taxon>
        <taxon>Magnoliopsida</taxon>
        <taxon>Liliopsida</taxon>
        <taxon>Zingiberales</taxon>
        <taxon>Zingiberaceae</taxon>
        <taxon>Zingiber</taxon>
    </lineage>
</organism>
<gene>
    <name evidence="3" type="ORF">ZIOFF_018349</name>
</gene>
<comment type="caution">
    <text evidence="3">The sequence shown here is derived from an EMBL/GenBank/DDBJ whole genome shotgun (WGS) entry which is preliminary data.</text>
</comment>
<dbReference type="Pfam" id="PF02519">
    <property type="entry name" value="Auxin_inducible"/>
    <property type="match status" value="1"/>
</dbReference>
<name>A0A8J5H818_ZINOF</name>
<evidence type="ECO:0000256" key="1">
    <source>
        <dbReference type="ARBA" id="ARBA00006974"/>
    </source>
</evidence>
<dbReference type="PANTHER" id="PTHR31374">
    <property type="entry name" value="AUXIN-INDUCED PROTEIN-LIKE-RELATED"/>
    <property type="match status" value="1"/>
</dbReference>
<dbReference type="Proteomes" id="UP000734854">
    <property type="component" value="Unassembled WGS sequence"/>
</dbReference>
<dbReference type="InterPro" id="IPR003676">
    <property type="entry name" value="SAUR_fam"/>
</dbReference>
<evidence type="ECO:0000313" key="3">
    <source>
        <dbReference type="EMBL" id="KAG6521239.1"/>
    </source>
</evidence>
<evidence type="ECO:0000256" key="2">
    <source>
        <dbReference type="SAM" id="MobiDB-lite"/>
    </source>
</evidence>
<comment type="similarity">
    <text evidence="1">Belongs to the ARG7 family.</text>
</comment>
<accession>A0A8J5H818</accession>
<dbReference type="AlphaFoldDB" id="A0A8J5H818"/>
<dbReference type="GO" id="GO:0009733">
    <property type="term" value="P:response to auxin"/>
    <property type="evidence" value="ECO:0007669"/>
    <property type="project" value="InterPro"/>
</dbReference>
<reference evidence="3 4" key="1">
    <citation type="submission" date="2020-08" db="EMBL/GenBank/DDBJ databases">
        <title>Plant Genome Project.</title>
        <authorList>
            <person name="Zhang R.-G."/>
        </authorList>
    </citation>
    <scope>NUCLEOTIDE SEQUENCE [LARGE SCALE GENOMIC DNA]</scope>
    <source>
        <tissue evidence="3">Rhizome</tissue>
    </source>
</reference>
<proteinExistence type="inferred from homology"/>
<dbReference type="PANTHER" id="PTHR31374:SF29">
    <property type="entry name" value="SAUR-LIKE AUXIN-RESPONSIVE PROTEIN FAMILY"/>
    <property type="match status" value="1"/>
</dbReference>
<keyword evidence="4" id="KW-1185">Reference proteome</keyword>
<feature type="region of interest" description="Disordered" evidence="2">
    <location>
        <begin position="143"/>
        <end position="164"/>
    </location>
</feature>
<feature type="compositionally biased region" description="Polar residues" evidence="2">
    <location>
        <begin position="146"/>
        <end position="164"/>
    </location>
</feature>
<evidence type="ECO:0000313" key="4">
    <source>
        <dbReference type="Proteomes" id="UP000734854"/>
    </source>
</evidence>